<feature type="transmembrane region" description="Helical" evidence="6">
    <location>
        <begin position="22"/>
        <end position="38"/>
    </location>
</feature>
<dbReference type="Pfam" id="PF05875">
    <property type="entry name" value="Ceramidase"/>
    <property type="match status" value="1"/>
</dbReference>
<dbReference type="RefSeq" id="WP_255854814.1">
    <property type="nucleotide sequence ID" value="NZ_CP073347.1"/>
</dbReference>
<keyword evidence="3" id="KW-0378">Hydrolase</keyword>
<gene>
    <name evidence="7" type="ORF">KDW95_03180</name>
</gene>
<sequence>MIMSNVDLYCERLGAGLLAEPVNLATNVAFLIAGYVLWRQAGRAGVLTTDNVLLISLVMGIGVGSGLFHSFATSWARVLDVIPILLFQLAFAWLYARHGLGWSQVGACVLAAAILATALMGRGFAHILNGSLPYAPALLVLAISGLHRCLSRHPVRWLLLVATCVFLVALGFRTIDQAVCPQLRLGTHFLWHVCNAFVLYLCTRTLIDIRKPVTLIK</sequence>
<feature type="transmembrane region" description="Helical" evidence="6">
    <location>
        <begin position="107"/>
        <end position="125"/>
    </location>
</feature>
<feature type="transmembrane region" description="Helical" evidence="6">
    <location>
        <begin position="50"/>
        <end position="68"/>
    </location>
</feature>
<evidence type="ECO:0000256" key="3">
    <source>
        <dbReference type="ARBA" id="ARBA00022801"/>
    </source>
</evidence>
<evidence type="ECO:0000313" key="8">
    <source>
        <dbReference type="Proteomes" id="UP001058461"/>
    </source>
</evidence>
<dbReference type="Proteomes" id="UP001058461">
    <property type="component" value="Chromosome"/>
</dbReference>
<evidence type="ECO:0000256" key="6">
    <source>
        <dbReference type="SAM" id="Phobius"/>
    </source>
</evidence>
<evidence type="ECO:0000256" key="5">
    <source>
        <dbReference type="ARBA" id="ARBA00023136"/>
    </source>
</evidence>
<proteinExistence type="predicted"/>
<feature type="transmembrane region" description="Helical" evidence="6">
    <location>
        <begin position="187"/>
        <end position="207"/>
    </location>
</feature>
<accession>A0ABY5HLL7</accession>
<feature type="transmembrane region" description="Helical" evidence="6">
    <location>
        <begin position="74"/>
        <end position="95"/>
    </location>
</feature>
<dbReference type="EMBL" id="CP073347">
    <property type="protein sequence ID" value="UTW12697.1"/>
    <property type="molecule type" value="Genomic_DNA"/>
</dbReference>
<dbReference type="InterPro" id="IPR008901">
    <property type="entry name" value="ACER"/>
</dbReference>
<organism evidence="7 8">
    <name type="scientific">Marinobacterium rhizophilum</name>
    <dbReference type="NCBI Taxonomy" id="420402"/>
    <lineage>
        <taxon>Bacteria</taxon>
        <taxon>Pseudomonadati</taxon>
        <taxon>Pseudomonadota</taxon>
        <taxon>Gammaproteobacteria</taxon>
        <taxon>Oceanospirillales</taxon>
        <taxon>Oceanospirillaceae</taxon>
        <taxon>Marinobacterium</taxon>
    </lineage>
</organism>
<reference evidence="7" key="1">
    <citation type="submission" date="2021-04" db="EMBL/GenBank/DDBJ databases">
        <title>Oceanospirillales bacteria with DddD are important DMSP degraders in coastal seawater.</title>
        <authorList>
            <person name="Liu J."/>
        </authorList>
    </citation>
    <scope>NUCLEOTIDE SEQUENCE</scope>
    <source>
        <strain evidence="7">D13-1</strain>
    </source>
</reference>
<name>A0ABY5HLL7_9GAMM</name>
<evidence type="ECO:0000313" key="7">
    <source>
        <dbReference type="EMBL" id="UTW12697.1"/>
    </source>
</evidence>
<feature type="transmembrane region" description="Helical" evidence="6">
    <location>
        <begin position="131"/>
        <end position="150"/>
    </location>
</feature>
<feature type="transmembrane region" description="Helical" evidence="6">
    <location>
        <begin position="157"/>
        <end position="175"/>
    </location>
</feature>
<keyword evidence="4 6" id="KW-1133">Transmembrane helix</keyword>
<evidence type="ECO:0000256" key="4">
    <source>
        <dbReference type="ARBA" id="ARBA00022989"/>
    </source>
</evidence>
<keyword evidence="8" id="KW-1185">Reference proteome</keyword>
<comment type="subcellular location">
    <subcellularLocation>
        <location evidence="1">Membrane</location>
        <topology evidence="1">Multi-pass membrane protein</topology>
    </subcellularLocation>
</comment>
<protein>
    <submittedName>
        <fullName evidence="7">Ceramidase domain-containing protein</fullName>
    </submittedName>
</protein>
<keyword evidence="5 6" id="KW-0472">Membrane</keyword>
<keyword evidence="2 6" id="KW-0812">Transmembrane</keyword>
<evidence type="ECO:0000256" key="1">
    <source>
        <dbReference type="ARBA" id="ARBA00004141"/>
    </source>
</evidence>
<evidence type="ECO:0000256" key="2">
    <source>
        <dbReference type="ARBA" id="ARBA00022692"/>
    </source>
</evidence>